<dbReference type="InterPro" id="IPR058242">
    <property type="entry name" value="Capsid_partitivirus"/>
</dbReference>
<dbReference type="Pfam" id="PF25666">
    <property type="entry name" value="Partiti_capsid"/>
    <property type="match status" value="1"/>
</dbReference>
<dbReference type="EMBL" id="LC533402">
    <property type="protein sequence ID" value="BCD56391.1"/>
    <property type="molecule type" value="Genomic_RNA"/>
</dbReference>
<protein>
    <submittedName>
        <fullName evidence="1">Putative coat protein</fullName>
    </submittedName>
</protein>
<dbReference type="GO" id="GO:0019028">
    <property type="term" value="C:viral capsid"/>
    <property type="evidence" value="ECO:0007669"/>
    <property type="project" value="UniProtKB-KW"/>
</dbReference>
<proteinExistence type="predicted"/>
<organism evidence="1">
    <name type="scientific">Lichen partiti-like RNA virus sp</name>
    <dbReference type="NCBI Taxonomy" id="2726938"/>
    <lineage>
        <taxon>Viruses</taxon>
        <taxon>Riboviria</taxon>
        <taxon>Orthornavirae</taxon>
        <taxon>Pisuviricota</taxon>
        <taxon>Duplopiviricetes</taxon>
        <taxon>Durnavirales</taxon>
        <taxon>Partitiviridae</taxon>
    </lineage>
</organism>
<evidence type="ECO:0000313" key="1">
    <source>
        <dbReference type="EMBL" id="BCD56391.1"/>
    </source>
</evidence>
<name>A0A6J4CUM6_9VIRU</name>
<reference evidence="1" key="1">
    <citation type="submission" date="2020-03" db="EMBL/GenBank/DDBJ databases">
        <title>Diverged and active partitiviruses in Lichen.</title>
        <authorList>
            <person name="Urayama S."/>
            <person name="Takaki Y."/>
            <person name="Nunoura T."/>
        </authorList>
    </citation>
    <scope>NUCLEOTIDE SEQUENCE</scope>
    <source>
        <strain evidence="1">2019Feb-04-05</strain>
    </source>
</reference>
<sequence>MATNTTTALPIRSNAAAQRIGQRFQQANTLPDPAPQPSYHDDILDRMNAEQNISLDDGPTAIIDVQPDYRFTLSVIIYHVIRIYATLEQKNNPMISPASITAYCLALTYGYALICDSENVRNVKSEYADSYADNPSRCDLLIELERAFVPPFLRNILTALTPTFDPRRSNLSFVNTFACFFASHDYGRTYPISMFLKAHHIIATRPSNLNPVTTYNDWLQMNVTSGTPALDIGQLLGQGTQSGNYNNWISSRVQSLFNPVTSRSNTNRPTLAPIPSFPYPTTTWDINPYIYLLNADKDNIHTTLTFIKTMSNIVHEQITGSFQLGTHFSTQSGVQIMTHFYSGPSLPTWHSLITKPSDNDVTSTTFAETIKFLSTPIGKVETNLPFPEKDDIIDKMLYLVKKSTSHNNSDEPDSYMEFDSDTDVLPDVRYFDPYGYSPSTLPFTIMAGLHIETAEIDGFTIPQPNTDYSLRNENSHFLQSALPMHIIKPGNIIGNALDRTIIAERTLHDSGAPKVHVSLYDMMQNRIPYFDQQVRDSLPSTLPGFDATPHVGFFQRAFSSFGFRIPSLERSKPPNIHNDSIYAWSSYRYINRNVARTTTRRTRTYMICNFRTIYGTNITMSQSIHPSKLIPFA</sequence>
<gene>
    <name evidence="1" type="primary">CP</name>
</gene>
<accession>A0A6J4CUM6</accession>
<keyword evidence="1" id="KW-0167">Capsid protein</keyword>
<keyword evidence="1" id="KW-0946">Virion</keyword>